<organism evidence="2 3">
    <name type="scientific">Streptomyces camelliae</name>
    <dbReference type="NCBI Taxonomy" id="3004093"/>
    <lineage>
        <taxon>Bacteria</taxon>
        <taxon>Bacillati</taxon>
        <taxon>Actinomycetota</taxon>
        <taxon>Actinomycetes</taxon>
        <taxon>Kitasatosporales</taxon>
        <taxon>Streptomycetaceae</taxon>
        <taxon>Streptomyces</taxon>
    </lineage>
</organism>
<sequence>MAGLANASTSAATTSTAAAKPPYNFGSGYSAINGTCTSVSVNWTQPAATCRGGDQQTGFWVGLSGSGTIPGSWTFTGAGRLDDVALGRPVSSNSSLENGDWGRSRLTDGLLTSVAGVKEHTSDDFPSPDLSTNPVGCGSSEGKG</sequence>
<feature type="region of interest" description="Disordered" evidence="1">
    <location>
        <begin position="117"/>
        <end position="144"/>
    </location>
</feature>
<gene>
    <name evidence="2" type="ORF">O1G22_02085</name>
</gene>
<protein>
    <submittedName>
        <fullName evidence="2">Uncharacterized protein</fullName>
    </submittedName>
</protein>
<accession>A0ABY7NWU9</accession>
<dbReference type="RefSeq" id="WP_270079685.1">
    <property type="nucleotide sequence ID" value="NZ_CP115300.1"/>
</dbReference>
<reference evidence="2 3" key="1">
    <citation type="submission" date="2022-12" db="EMBL/GenBank/DDBJ databases">
        <authorList>
            <person name="Mo P."/>
        </authorList>
    </citation>
    <scope>NUCLEOTIDE SEQUENCE [LARGE SCALE GENOMIC DNA]</scope>
    <source>
        <strain evidence="2 3">HUAS 2-6</strain>
    </source>
</reference>
<evidence type="ECO:0000256" key="1">
    <source>
        <dbReference type="SAM" id="MobiDB-lite"/>
    </source>
</evidence>
<dbReference type="Proteomes" id="UP001212326">
    <property type="component" value="Chromosome"/>
</dbReference>
<dbReference type="EMBL" id="CP115300">
    <property type="protein sequence ID" value="WBO61729.1"/>
    <property type="molecule type" value="Genomic_DNA"/>
</dbReference>
<proteinExistence type="predicted"/>
<evidence type="ECO:0000313" key="2">
    <source>
        <dbReference type="EMBL" id="WBO61729.1"/>
    </source>
</evidence>
<name>A0ABY7NWU9_9ACTN</name>
<evidence type="ECO:0000313" key="3">
    <source>
        <dbReference type="Proteomes" id="UP001212326"/>
    </source>
</evidence>
<keyword evidence="3" id="KW-1185">Reference proteome</keyword>